<reference evidence="2 3" key="1">
    <citation type="submission" date="2016-08" db="EMBL/GenBank/DDBJ databases">
        <title>Hymenobacter coccineus sp. nov., Hymenobacter lapidarius sp. nov. and Hymenobacter glacialis sp. nov., isolated from Antarctic soil.</title>
        <authorList>
            <person name="Sedlacek I."/>
            <person name="Kralova S."/>
            <person name="Kyrova K."/>
            <person name="Maslanova I."/>
            <person name="Stankova E."/>
            <person name="Vrbovska V."/>
            <person name="Nemec M."/>
            <person name="Bartak M."/>
            <person name="Svec P."/>
            <person name="Busse H.-J."/>
            <person name="Pantucek R."/>
        </authorList>
    </citation>
    <scope>NUCLEOTIDE SEQUENCE [LARGE SCALE GENOMIC DNA]</scope>
    <source>
        <strain evidence="2 3">CCM 8648</strain>
    </source>
</reference>
<evidence type="ECO:0000313" key="2">
    <source>
        <dbReference type="EMBL" id="OGX82702.1"/>
    </source>
</evidence>
<dbReference type="Proteomes" id="UP000177791">
    <property type="component" value="Unassembled WGS sequence"/>
</dbReference>
<name>A0A1G1SVQ6_9BACT</name>
<evidence type="ECO:0000256" key="1">
    <source>
        <dbReference type="SAM" id="Coils"/>
    </source>
</evidence>
<comment type="caution">
    <text evidence="2">The sequence shown here is derived from an EMBL/GenBank/DDBJ whole genome shotgun (WGS) entry which is preliminary data.</text>
</comment>
<dbReference type="EMBL" id="MDZC01000095">
    <property type="protein sequence ID" value="OGX82702.1"/>
    <property type="molecule type" value="Genomic_DNA"/>
</dbReference>
<keyword evidence="3" id="KW-1185">Reference proteome</keyword>
<evidence type="ECO:0000313" key="3">
    <source>
        <dbReference type="Proteomes" id="UP000177791"/>
    </source>
</evidence>
<sequence>MLVIYFSLREQLAANYLQREELDEQKKQIEAEQKDSQNEKYFELTYKLVEKLADAAHRNEAVFAEVAQHDYWWNYEHNLSTDNKEHEEADRKWLSYVWRIGDMHNLFSLVVNRMESEILALDQKQLLASLVDLQYISKLNECRIAYQGLFKDVEQNRPDQLVLIDEQRERLFTYEQSLQDRINEEAIPFG</sequence>
<feature type="coiled-coil region" evidence="1">
    <location>
        <begin position="12"/>
        <end position="39"/>
    </location>
</feature>
<accession>A0A1G1SVQ6</accession>
<organism evidence="2 3">
    <name type="scientific">Hymenobacter glacialis</name>
    <dbReference type="NCBI Taxonomy" id="1908236"/>
    <lineage>
        <taxon>Bacteria</taxon>
        <taxon>Pseudomonadati</taxon>
        <taxon>Bacteroidota</taxon>
        <taxon>Cytophagia</taxon>
        <taxon>Cytophagales</taxon>
        <taxon>Hymenobacteraceae</taxon>
        <taxon>Hymenobacter</taxon>
    </lineage>
</organism>
<keyword evidence="1" id="KW-0175">Coiled coil</keyword>
<gene>
    <name evidence="2" type="ORF">BEN48_17555</name>
</gene>
<dbReference type="AlphaFoldDB" id="A0A1G1SVQ6"/>
<protein>
    <submittedName>
        <fullName evidence="2">Uncharacterized protein</fullName>
    </submittedName>
</protein>
<proteinExistence type="predicted"/>